<dbReference type="Proteomes" id="UP000323297">
    <property type="component" value="Unassembled WGS sequence"/>
</dbReference>
<dbReference type="SMART" id="SM01057">
    <property type="entry name" value="Carb_anhydrase"/>
    <property type="match status" value="1"/>
</dbReference>
<protein>
    <recommendedName>
        <fullName evidence="2">carbonic anhydrase</fullName>
        <ecNumber evidence="2">4.2.1.1</ecNumber>
    </recommendedName>
</protein>
<dbReference type="CDD" id="cd03124">
    <property type="entry name" value="alpha_CA_prokaryotic_like"/>
    <property type="match status" value="1"/>
</dbReference>
<dbReference type="Pfam" id="PF00194">
    <property type="entry name" value="Carb_anhydrase"/>
    <property type="match status" value="1"/>
</dbReference>
<dbReference type="GO" id="GO:0004089">
    <property type="term" value="F:carbonate dehydratase activity"/>
    <property type="evidence" value="ECO:0007669"/>
    <property type="project" value="UniProtKB-EC"/>
</dbReference>
<dbReference type="Gene3D" id="3.10.200.10">
    <property type="entry name" value="Alpha carbonic anhydrase"/>
    <property type="match status" value="1"/>
</dbReference>
<dbReference type="SUPFAM" id="SSF51069">
    <property type="entry name" value="Carbonic anhydrase"/>
    <property type="match status" value="1"/>
</dbReference>
<dbReference type="InterPro" id="IPR041891">
    <property type="entry name" value="Alpha_CA_prokaryot-like"/>
</dbReference>
<dbReference type="EC" id="4.2.1.1" evidence="2"/>
<dbReference type="InterPro" id="IPR036398">
    <property type="entry name" value="CA_dom_sf"/>
</dbReference>
<evidence type="ECO:0000256" key="7">
    <source>
        <dbReference type="SAM" id="SignalP"/>
    </source>
</evidence>
<dbReference type="GO" id="GO:0008270">
    <property type="term" value="F:zinc ion binding"/>
    <property type="evidence" value="ECO:0007669"/>
    <property type="project" value="InterPro"/>
</dbReference>
<gene>
    <name evidence="9" type="ORF">D3H66_03255</name>
</gene>
<dbReference type="InterPro" id="IPR023561">
    <property type="entry name" value="Carbonic_anhydrase_a-class"/>
</dbReference>
<keyword evidence="4" id="KW-0862">Zinc</keyword>
<keyword evidence="7" id="KW-0732">Signal</keyword>
<feature type="chain" id="PRO_5022697537" description="carbonic anhydrase" evidence="7">
    <location>
        <begin position="23"/>
        <end position="258"/>
    </location>
</feature>
<name>A0A5B0T8T5_9ENTR</name>
<keyword evidence="5" id="KW-0456">Lyase</keyword>
<comment type="similarity">
    <text evidence="1">Belongs to the alpha-carbonic anhydrase family.</text>
</comment>
<comment type="caution">
    <text evidence="9">The sequence shown here is derived from an EMBL/GenBank/DDBJ whole genome shotgun (WGS) entry which is preliminary data.</text>
</comment>
<dbReference type="PANTHER" id="PTHR18952">
    <property type="entry name" value="CARBONIC ANHYDRASE"/>
    <property type="match status" value="1"/>
</dbReference>
<evidence type="ECO:0000256" key="4">
    <source>
        <dbReference type="ARBA" id="ARBA00022833"/>
    </source>
</evidence>
<dbReference type="PROSITE" id="PS51144">
    <property type="entry name" value="ALPHA_CA_2"/>
    <property type="match status" value="1"/>
</dbReference>
<evidence type="ECO:0000256" key="6">
    <source>
        <dbReference type="ARBA" id="ARBA00048348"/>
    </source>
</evidence>
<dbReference type="AlphaFoldDB" id="A0A5B0T8T5"/>
<evidence type="ECO:0000256" key="5">
    <source>
        <dbReference type="ARBA" id="ARBA00023239"/>
    </source>
</evidence>
<evidence type="ECO:0000256" key="3">
    <source>
        <dbReference type="ARBA" id="ARBA00022723"/>
    </source>
</evidence>
<dbReference type="InterPro" id="IPR001148">
    <property type="entry name" value="CA_dom"/>
</dbReference>
<feature type="domain" description="Alpha-carbonic anhydrase" evidence="8">
    <location>
        <begin position="23"/>
        <end position="250"/>
    </location>
</feature>
<evidence type="ECO:0000313" key="9">
    <source>
        <dbReference type="EMBL" id="KAA1146013.1"/>
    </source>
</evidence>
<keyword evidence="3" id="KW-0479">Metal-binding</keyword>
<evidence type="ECO:0000259" key="8">
    <source>
        <dbReference type="PROSITE" id="PS51144"/>
    </source>
</evidence>
<dbReference type="PANTHER" id="PTHR18952:SF265">
    <property type="entry name" value="CARBONIC ANHYDRASE"/>
    <property type="match status" value="1"/>
</dbReference>
<dbReference type="EMBL" id="VTZD01000004">
    <property type="protein sequence ID" value="KAA1146013.1"/>
    <property type="molecule type" value="Genomic_DNA"/>
</dbReference>
<sequence>MRFNCFTTTLLAACMMPLTTLAVPWGYTEENGPARWGEISKAYATCQTGINQSPINIQTTTTSKLGLPALNMQYVDGPTRFRSINHTLQATMSSYTSNSIEIDETLYYLKQFDFHAPSEHTLNGKTYPLELQLVHKNQSGDIAIVAVMFDIGEPNQAIQNLWESFPTMEDSSMAVFSPVDIHQLLPDNKTYWRYRGSLTTPPCTEGVTWTILKTPVALSAEQMDKFHYIVGAANNRPLQPLNERKITDSYSGDTEILY</sequence>
<evidence type="ECO:0000256" key="1">
    <source>
        <dbReference type="ARBA" id="ARBA00010718"/>
    </source>
</evidence>
<organism evidence="9 10">
    <name type="scientific">Citrobacter portucalensis</name>
    <dbReference type="NCBI Taxonomy" id="1639133"/>
    <lineage>
        <taxon>Bacteria</taxon>
        <taxon>Pseudomonadati</taxon>
        <taxon>Pseudomonadota</taxon>
        <taxon>Gammaproteobacteria</taxon>
        <taxon>Enterobacterales</taxon>
        <taxon>Enterobacteriaceae</taxon>
        <taxon>Citrobacter</taxon>
        <taxon>Citrobacter freundii complex</taxon>
    </lineage>
</organism>
<proteinExistence type="inferred from homology"/>
<evidence type="ECO:0000313" key="10">
    <source>
        <dbReference type="Proteomes" id="UP000323297"/>
    </source>
</evidence>
<comment type="catalytic activity">
    <reaction evidence="6">
        <text>hydrogencarbonate + H(+) = CO2 + H2O</text>
        <dbReference type="Rhea" id="RHEA:10748"/>
        <dbReference type="ChEBI" id="CHEBI:15377"/>
        <dbReference type="ChEBI" id="CHEBI:15378"/>
        <dbReference type="ChEBI" id="CHEBI:16526"/>
        <dbReference type="ChEBI" id="CHEBI:17544"/>
        <dbReference type="EC" id="4.2.1.1"/>
    </reaction>
</comment>
<accession>A0A5B0T8T5</accession>
<feature type="signal peptide" evidence="7">
    <location>
        <begin position="1"/>
        <end position="22"/>
    </location>
</feature>
<reference evidence="9 10" key="1">
    <citation type="submission" date="2019-08" db="EMBL/GenBank/DDBJ databases">
        <title>Draft genome sequence of Citrobacter portucalensis strain isolated from green turtle.</title>
        <authorList>
            <person name="Fernandes M.R."/>
            <person name="Sellera F.P."/>
            <person name="Goldeberg D.W."/>
            <person name="Costa D.C."/>
            <person name="Lincopan N."/>
        </authorList>
    </citation>
    <scope>NUCLEOTIDE SEQUENCE [LARGE SCALE GENOMIC DNA]</scope>
    <source>
        <strain evidence="9 10">TV06</strain>
    </source>
</reference>
<evidence type="ECO:0000256" key="2">
    <source>
        <dbReference type="ARBA" id="ARBA00012925"/>
    </source>
</evidence>